<evidence type="ECO:0000256" key="1">
    <source>
        <dbReference type="ARBA" id="ARBA00000085"/>
    </source>
</evidence>
<comment type="caution">
    <text evidence="11">The sequence shown here is derived from an EMBL/GenBank/DDBJ whole genome shotgun (WGS) entry which is preliminary data.</text>
</comment>
<keyword evidence="5" id="KW-0418">Kinase</keyword>
<proteinExistence type="predicted"/>
<dbReference type="InterPro" id="IPR036097">
    <property type="entry name" value="HisK_dim/P_sf"/>
</dbReference>
<dbReference type="PANTHER" id="PTHR45339">
    <property type="entry name" value="HYBRID SIGNAL TRANSDUCTION HISTIDINE KINASE J"/>
    <property type="match status" value="1"/>
</dbReference>
<dbReference type="Gene3D" id="3.30.565.10">
    <property type="entry name" value="Histidine kinase-like ATPase, C-terminal domain"/>
    <property type="match status" value="1"/>
</dbReference>
<dbReference type="InterPro" id="IPR001610">
    <property type="entry name" value="PAC"/>
</dbReference>
<dbReference type="InterPro" id="IPR003018">
    <property type="entry name" value="GAF"/>
</dbReference>
<comment type="catalytic activity">
    <reaction evidence="1">
        <text>ATP + protein L-histidine = ADP + protein N-phospho-L-histidine.</text>
        <dbReference type="EC" id="2.7.13.3"/>
    </reaction>
</comment>
<dbReference type="PROSITE" id="PS50113">
    <property type="entry name" value="PAC"/>
    <property type="match status" value="2"/>
</dbReference>
<dbReference type="Pfam" id="PF08447">
    <property type="entry name" value="PAS_3"/>
    <property type="match status" value="1"/>
</dbReference>
<dbReference type="EC" id="2.7.13.3" evidence="2"/>
<dbReference type="InterPro" id="IPR003661">
    <property type="entry name" value="HisK_dim/P_dom"/>
</dbReference>
<dbReference type="PRINTS" id="PR00344">
    <property type="entry name" value="BCTRLSENSOR"/>
</dbReference>
<dbReference type="PROSITE" id="PS50110">
    <property type="entry name" value="RESPONSE_REGULATORY"/>
    <property type="match status" value="1"/>
</dbReference>
<dbReference type="CDD" id="cd16922">
    <property type="entry name" value="HATPase_EvgS-ArcB-TorS-like"/>
    <property type="match status" value="1"/>
</dbReference>
<evidence type="ECO:0000256" key="2">
    <source>
        <dbReference type="ARBA" id="ARBA00012438"/>
    </source>
</evidence>
<dbReference type="SMART" id="SM00448">
    <property type="entry name" value="REC"/>
    <property type="match status" value="1"/>
</dbReference>
<feature type="modified residue" description="4-aspartylphosphate" evidence="7">
    <location>
        <position position="724"/>
    </location>
</feature>
<dbReference type="SUPFAM" id="SSF52172">
    <property type="entry name" value="CheY-like"/>
    <property type="match status" value="1"/>
</dbReference>
<dbReference type="InterPro" id="IPR029016">
    <property type="entry name" value="GAF-like_dom_sf"/>
</dbReference>
<dbReference type="InterPro" id="IPR001789">
    <property type="entry name" value="Sig_transdc_resp-reg_receiver"/>
</dbReference>
<evidence type="ECO:0000259" key="8">
    <source>
        <dbReference type="PROSITE" id="PS50109"/>
    </source>
</evidence>
<dbReference type="Pfam" id="PF08448">
    <property type="entry name" value="PAS_4"/>
    <property type="match status" value="1"/>
</dbReference>
<dbReference type="SMART" id="SM00388">
    <property type="entry name" value="HisKA"/>
    <property type="match status" value="1"/>
</dbReference>
<dbReference type="EMBL" id="JBHUEY010000001">
    <property type="protein sequence ID" value="MFD1782966.1"/>
    <property type="molecule type" value="Genomic_DNA"/>
</dbReference>
<dbReference type="Gene3D" id="1.10.287.130">
    <property type="match status" value="1"/>
</dbReference>
<keyword evidence="3 7" id="KW-0597">Phosphoprotein</keyword>
<feature type="domain" description="PAC" evidence="10">
    <location>
        <begin position="367"/>
        <end position="419"/>
    </location>
</feature>
<name>A0ABW4MZA3_9CAUL</name>
<evidence type="ECO:0000256" key="5">
    <source>
        <dbReference type="ARBA" id="ARBA00022777"/>
    </source>
</evidence>
<protein>
    <recommendedName>
        <fullName evidence="2">histidine kinase</fullName>
        <ecNumber evidence="2">2.7.13.3</ecNumber>
    </recommendedName>
</protein>
<evidence type="ECO:0000256" key="4">
    <source>
        <dbReference type="ARBA" id="ARBA00022679"/>
    </source>
</evidence>
<feature type="domain" description="PAC" evidence="10">
    <location>
        <begin position="242"/>
        <end position="294"/>
    </location>
</feature>
<dbReference type="PANTHER" id="PTHR45339:SF1">
    <property type="entry name" value="HYBRID SIGNAL TRANSDUCTION HISTIDINE KINASE J"/>
    <property type="match status" value="1"/>
</dbReference>
<dbReference type="Pfam" id="PF13185">
    <property type="entry name" value="GAF_2"/>
    <property type="match status" value="1"/>
</dbReference>
<keyword evidence="4" id="KW-0808">Transferase</keyword>
<keyword evidence="12" id="KW-1185">Reference proteome</keyword>
<evidence type="ECO:0000259" key="9">
    <source>
        <dbReference type="PROSITE" id="PS50110"/>
    </source>
</evidence>
<dbReference type="Gene3D" id="3.40.50.2300">
    <property type="match status" value="1"/>
</dbReference>
<dbReference type="NCBIfam" id="TIGR00229">
    <property type="entry name" value="sensory_box"/>
    <property type="match status" value="1"/>
</dbReference>
<evidence type="ECO:0000313" key="11">
    <source>
        <dbReference type="EMBL" id="MFD1782966.1"/>
    </source>
</evidence>
<dbReference type="InterPro" id="IPR036890">
    <property type="entry name" value="HATPase_C_sf"/>
</dbReference>
<dbReference type="Gene3D" id="3.30.450.40">
    <property type="match status" value="1"/>
</dbReference>
<keyword evidence="6" id="KW-0902">Two-component regulatory system</keyword>
<dbReference type="CDD" id="cd00130">
    <property type="entry name" value="PAS"/>
    <property type="match status" value="2"/>
</dbReference>
<dbReference type="InterPro" id="IPR000014">
    <property type="entry name" value="PAS"/>
</dbReference>
<dbReference type="Pfam" id="PF02518">
    <property type="entry name" value="HATPase_c"/>
    <property type="match status" value="1"/>
</dbReference>
<dbReference type="InterPro" id="IPR011006">
    <property type="entry name" value="CheY-like_superfamily"/>
</dbReference>
<dbReference type="InterPro" id="IPR035965">
    <property type="entry name" value="PAS-like_dom_sf"/>
</dbReference>
<accession>A0ABW4MZA3</accession>
<dbReference type="GO" id="GO:0005524">
    <property type="term" value="F:ATP binding"/>
    <property type="evidence" value="ECO:0007669"/>
    <property type="project" value="UniProtKB-KW"/>
</dbReference>
<evidence type="ECO:0000256" key="3">
    <source>
        <dbReference type="ARBA" id="ARBA00022553"/>
    </source>
</evidence>
<dbReference type="CDD" id="cd17546">
    <property type="entry name" value="REC_hyHK_CKI1_RcsC-like"/>
    <property type="match status" value="1"/>
</dbReference>
<dbReference type="InterPro" id="IPR013656">
    <property type="entry name" value="PAS_4"/>
</dbReference>
<gene>
    <name evidence="11" type="ORF">ACFSC0_06135</name>
</gene>
<keyword evidence="11" id="KW-0547">Nucleotide-binding</keyword>
<feature type="domain" description="Histidine kinase" evidence="8">
    <location>
        <begin position="437"/>
        <end position="653"/>
    </location>
</feature>
<dbReference type="Pfam" id="PF00512">
    <property type="entry name" value="HisKA"/>
    <property type="match status" value="1"/>
</dbReference>
<evidence type="ECO:0000256" key="7">
    <source>
        <dbReference type="PROSITE-ProRule" id="PRU00169"/>
    </source>
</evidence>
<evidence type="ECO:0000256" key="6">
    <source>
        <dbReference type="ARBA" id="ARBA00023012"/>
    </source>
</evidence>
<dbReference type="SUPFAM" id="SSF55781">
    <property type="entry name" value="GAF domain-like"/>
    <property type="match status" value="1"/>
</dbReference>
<dbReference type="CDD" id="cd00082">
    <property type="entry name" value="HisKA"/>
    <property type="match status" value="1"/>
</dbReference>
<dbReference type="RefSeq" id="WP_377282510.1">
    <property type="nucleotide sequence ID" value="NZ_JBHRSI010000007.1"/>
</dbReference>
<dbReference type="SMART" id="SM00387">
    <property type="entry name" value="HATPase_c"/>
    <property type="match status" value="1"/>
</dbReference>
<dbReference type="InterPro" id="IPR004358">
    <property type="entry name" value="Sig_transdc_His_kin-like_C"/>
</dbReference>
<dbReference type="SUPFAM" id="SSF47384">
    <property type="entry name" value="Homodimeric domain of signal transducing histidine kinase"/>
    <property type="match status" value="1"/>
</dbReference>
<dbReference type="Pfam" id="PF00072">
    <property type="entry name" value="Response_reg"/>
    <property type="match status" value="1"/>
</dbReference>
<dbReference type="SMART" id="SM00065">
    <property type="entry name" value="GAF"/>
    <property type="match status" value="1"/>
</dbReference>
<dbReference type="PROSITE" id="PS50109">
    <property type="entry name" value="HIS_KIN"/>
    <property type="match status" value="1"/>
</dbReference>
<dbReference type="InterPro" id="IPR013655">
    <property type="entry name" value="PAS_fold_3"/>
</dbReference>
<sequence>MPDSVNAGPRDLERLAALEKLDLESLRPKLARIARLARRQAGTVGGDVVIAGAERTWHSGVTGAPKHFLPTAQSISTAALERDEVMWIEDCRADPRYREHPFVAGPPYTRFYACAPITLASGERIGAVVVADTEPRAYDAAVVENLTDLAALAADECGRYVTEKNLARAASHAERIAAGFVAAAPVAMCMTDRDLTIIQASPRWRMQQSADAVVGRHLFEAFPDTRRWAGVYQRCLTGKSEHHDRLKIQAPDGSTRWVRVEVNPWRNGDDEVGGLLIMSVDVTRMGEALEESQRSEERLKLALEIGELRMWEMDYMRRQLSAAGDEQVTPSTTYEDLSRDIWRSVHPQHRDEAIAAWERHVRHGEPFRQVYKMMQPDGPHQWVYSAVEAIKDADGKVIRTVGVLRNIDKQKRAELELVKAKEAAEAANKAKSEFLANMSHEIRTPLNGVMGIAGALARTPLSPRQAEMVGIIETSARTLEALLSDILDLARIEAGRLELKSEPFDLGASVAACAALFEASAEAKGLGFETTVAPGAGGWRLGDATRLRQILSNLLGNAVKFTGAGKVALQVREAEGCLVFEVSDTGIGFDEETASRLFARFQQADGSITRKFGGTGLGLAISRSLAEAMGGTLEGRAEPGRGATFTLTLPLPPCDPAETRPARGDAPGDALGAMRVLLAEDHPTNRRVVELILGAAGVDLTCVENGAEAVRAAADARFDLVLMDMQMPVMDGLTAIREIRALEREAGRRPAPIYTLTANAMPEHALASTEAGADGHVTKPVTADALLACVQSVWAAQGAEPGPGLRA</sequence>
<dbReference type="InterPro" id="IPR005467">
    <property type="entry name" value="His_kinase_dom"/>
</dbReference>
<organism evidence="11 12">
    <name type="scientific">Phenylobacterium terrae</name>
    <dbReference type="NCBI Taxonomy" id="2665495"/>
    <lineage>
        <taxon>Bacteria</taxon>
        <taxon>Pseudomonadati</taxon>
        <taxon>Pseudomonadota</taxon>
        <taxon>Alphaproteobacteria</taxon>
        <taxon>Caulobacterales</taxon>
        <taxon>Caulobacteraceae</taxon>
        <taxon>Phenylobacterium</taxon>
    </lineage>
</organism>
<keyword evidence="11" id="KW-0067">ATP-binding</keyword>
<dbReference type="SUPFAM" id="SSF55874">
    <property type="entry name" value="ATPase domain of HSP90 chaperone/DNA topoisomerase II/histidine kinase"/>
    <property type="match status" value="1"/>
</dbReference>
<dbReference type="SUPFAM" id="SSF55785">
    <property type="entry name" value="PYP-like sensor domain (PAS domain)"/>
    <property type="match status" value="2"/>
</dbReference>
<feature type="domain" description="Response regulatory" evidence="9">
    <location>
        <begin position="675"/>
        <end position="794"/>
    </location>
</feature>
<dbReference type="Proteomes" id="UP001597237">
    <property type="component" value="Unassembled WGS sequence"/>
</dbReference>
<dbReference type="InterPro" id="IPR003594">
    <property type="entry name" value="HATPase_dom"/>
</dbReference>
<evidence type="ECO:0000259" key="10">
    <source>
        <dbReference type="PROSITE" id="PS50113"/>
    </source>
</evidence>
<dbReference type="Gene3D" id="3.30.450.20">
    <property type="entry name" value="PAS domain"/>
    <property type="match status" value="2"/>
</dbReference>
<dbReference type="SMART" id="SM00086">
    <property type="entry name" value="PAC"/>
    <property type="match status" value="2"/>
</dbReference>
<evidence type="ECO:0000313" key="12">
    <source>
        <dbReference type="Proteomes" id="UP001597237"/>
    </source>
</evidence>
<dbReference type="InterPro" id="IPR000700">
    <property type="entry name" value="PAS-assoc_C"/>
</dbReference>
<reference evidence="12" key="1">
    <citation type="journal article" date="2019" name="Int. J. Syst. Evol. Microbiol.">
        <title>The Global Catalogue of Microorganisms (GCM) 10K type strain sequencing project: providing services to taxonomists for standard genome sequencing and annotation.</title>
        <authorList>
            <consortium name="The Broad Institute Genomics Platform"/>
            <consortium name="The Broad Institute Genome Sequencing Center for Infectious Disease"/>
            <person name="Wu L."/>
            <person name="Ma J."/>
        </authorList>
    </citation>
    <scope>NUCLEOTIDE SEQUENCE [LARGE SCALE GENOMIC DNA]</scope>
    <source>
        <strain evidence="12">DFY28</strain>
    </source>
</reference>